<evidence type="ECO:0000313" key="3">
    <source>
        <dbReference type="Proteomes" id="UP000198211"/>
    </source>
</evidence>
<gene>
    <name evidence="2" type="ORF">PHMEG_00023206</name>
</gene>
<accession>A0A225VIY7</accession>
<name>A0A225VIY7_9STRA</name>
<sequence length="82" mass="9784">MHSYCEHHRQLSIRNQRVFDQKKRRQLELSEEPETQPKRPRRRSTTISSREEVNEAQTSNSVEDLDTKHFSRSSDSTRVTTI</sequence>
<evidence type="ECO:0000313" key="2">
    <source>
        <dbReference type="EMBL" id="OWZ04818.1"/>
    </source>
</evidence>
<organism evidence="2 3">
    <name type="scientific">Phytophthora megakarya</name>
    <dbReference type="NCBI Taxonomy" id="4795"/>
    <lineage>
        <taxon>Eukaryota</taxon>
        <taxon>Sar</taxon>
        <taxon>Stramenopiles</taxon>
        <taxon>Oomycota</taxon>
        <taxon>Peronosporomycetes</taxon>
        <taxon>Peronosporales</taxon>
        <taxon>Peronosporaceae</taxon>
        <taxon>Phytophthora</taxon>
    </lineage>
</organism>
<evidence type="ECO:0000256" key="1">
    <source>
        <dbReference type="SAM" id="MobiDB-lite"/>
    </source>
</evidence>
<dbReference type="Proteomes" id="UP000198211">
    <property type="component" value="Unassembled WGS sequence"/>
</dbReference>
<dbReference type="OrthoDB" id="68969at2759"/>
<proteinExistence type="predicted"/>
<keyword evidence="3" id="KW-1185">Reference proteome</keyword>
<dbReference type="AlphaFoldDB" id="A0A225VIY7"/>
<feature type="compositionally biased region" description="Polar residues" evidence="1">
    <location>
        <begin position="73"/>
        <end position="82"/>
    </location>
</feature>
<protein>
    <submittedName>
        <fullName evidence="2">Uncharacterized protein</fullName>
    </submittedName>
</protein>
<feature type="region of interest" description="Disordered" evidence="1">
    <location>
        <begin position="16"/>
        <end position="82"/>
    </location>
</feature>
<comment type="caution">
    <text evidence="2">The sequence shown here is derived from an EMBL/GenBank/DDBJ whole genome shotgun (WGS) entry which is preliminary data.</text>
</comment>
<dbReference type="EMBL" id="NBNE01004755">
    <property type="protein sequence ID" value="OWZ04818.1"/>
    <property type="molecule type" value="Genomic_DNA"/>
</dbReference>
<reference evidence="3" key="1">
    <citation type="submission" date="2017-03" db="EMBL/GenBank/DDBJ databases">
        <title>Phytopthora megakarya and P. palmivora, two closely related causual agents of cacao black pod achieved similar genome size and gene model numbers by different mechanisms.</title>
        <authorList>
            <person name="Ali S."/>
            <person name="Shao J."/>
            <person name="Larry D.J."/>
            <person name="Kronmiller B."/>
            <person name="Shen D."/>
            <person name="Strem M.D."/>
            <person name="Melnick R.L."/>
            <person name="Guiltinan M.J."/>
            <person name="Tyler B.M."/>
            <person name="Meinhardt L.W."/>
            <person name="Bailey B.A."/>
        </authorList>
    </citation>
    <scope>NUCLEOTIDE SEQUENCE [LARGE SCALE GENOMIC DNA]</scope>
    <source>
        <strain evidence="3">zdho120</strain>
    </source>
</reference>